<evidence type="ECO:0000256" key="8">
    <source>
        <dbReference type="HAMAP-Rule" id="MF_00105"/>
    </source>
</evidence>
<dbReference type="GO" id="GO:0006354">
    <property type="term" value="P:DNA-templated transcription elongation"/>
    <property type="evidence" value="ECO:0007669"/>
    <property type="project" value="TreeGrafter"/>
</dbReference>
<evidence type="ECO:0000313" key="12">
    <source>
        <dbReference type="EMBL" id="OGD68019.1"/>
    </source>
</evidence>
<feature type="coiled-coil region" evidence="8">
    <location>
        <begin position="1"/>
        <end position="31"/>
    </location>
</feature>
<dbReference type="HAMAP" id="MF_00105">
    <property type="entry name" value="GreA_GreB"/>
    <property type="match status" value="1"/>
</dbReference>
<dbReference type="GO" id="GO:0032784">
    <property type="term" value="P:regulation of DNA-templated transcription elongation"/>
    <property type="evidence" value="ECO:0007669"/>
    <property type="project" value="UniProtKB-UniRule"/>
</dbReference>
<dbReference type="NCBIfam" id="TIGR01462">
    <property type="entry name" value="greA"/>
    <property type="match status" value="1"/>
</dbReference>
<dbReference type="PROSITE" id="PS00829">
    <property type="entry name" value="GREAB_1"/>
    <property type="match status" value="1"/>
</dbReference>
<dbReference type="Pfam" id="PF03449">
    <property type="entry name" value="GreA_GreB_N"/>
    <property type="match status" value="1"/>
</dbReference>
<evidence type="ECO:0000256" key="7">
    <source>
        <dbReference type="ARBA" id="ARBA00030776"/>
    </source>
</evidence>
<dbReference type="InterPro" id="IPR001437">
    <property type="entry name" value="Tscrpt_elong_fac_GreA/B_C"/>
</dbReference>
<dbReference type="EMBL" id="MEZZ01000042">
    <property type="protein sequence ID" value="OGD68019.1"/>
    <property type="molecule type" value="Genomic_DNA"/>
</dbReference>
<dbReference type="Gene3D" id="1.10.287.180">
    <property type="entry name" value="Transcription elongation factor, GreA/GreB, N-terminal domain"/>
    <property type="match status" value="1"/>
</dbReference>
<evidence type="ECO:0000256" key="4">
    <source>
        <dbReference type="ARBA" id="ARBA00023125"/>
    </source>
</evidence>
<evidence type="ECO:0000256" key="3">
    <source>
        <dbReference type="ARBA" id="ARBA00023015"/>
    </source>
</evidence>
<comment type="function">
    <text evidence="6 8 9">Necessary for efficient RNA polymerase transcription elongation past template-encoded arresting sites. The arresting sites in DNA have the property of trapping a certain fraction of elongating RNA polymerases that pass through, resulting in locked ternary complexes. Cleavage of the nascent transcript by cleavage factors such as GreA or GreB allows the resumption of elongation from the new 3'terminus. GreA releases sequences of 2 to 3 nucleotides.</text>
</comment>
<dbReference type="PROSITE" id="PS00830">
    <property type="entry name" value="GREAB_2"/>
    <property type="match status" value="1"/>
</dbReference>
<dbReference type="Gene3D" id="3.10.50.30">
    <property type="entry name" value="Transcription elongation factor, GreA/GreB, C-terminal domain"/>
    <property type="match status" value="1"/>
</dbReference>
<evidence type="ECO:0000256" key="1">
    <source>
        <dbReference type="ARBA" id="ARBA00008213"/>
    </source>
</evidence>
<reference evidence="12 13" key="1">
    <citation type="journal article" date="2016" name="Nat. Commun.">
        <title>Thousands of microbial genomes shed light on interconnected biogeochemical processes in an aquifer system.</title>
        <authorList>
            <person name="Anantharaman K."/>
            <person name="Brown C.T."/>
            <person name="Hug L.A."/>
            <person name="Sharon I."/>
            <person name="Castelle C.J."/>
            <person name="Probst A.J."/>
            <person name="Thomas B.C."/>
            <person name="Singh A."/>
            <person name="Wilkins M.J."/>
            <person name="Karaoz U."/>
            <person name="Brodie E.L."/>
            <person name="Williams K.H."/>
            <person name="Hubbard S.S."/>
            <person name="Banfield J.F."/>
        </authorList>
    </citation>
    <scope>NUCLEOTIDE SEQUENCE [LARGE SCALE GENOMIC DNA]</scope>
</reference>
<proteinExistence type="inferred from homology"/>
<dbReference type="PANTHER" id="PTHR30437">
    <property type="entry name" value="TRANSCRIPTION ELONGATION FACTOR GREA"/>
    <property type="match status" value="1"/>
</dbReference>
<dbReference type="InterPro" id="IPR006359">
    <property type="entry name" value="Tscrpt_elong_fac_GreA"/>
</dbReference>
<dbReference type="InterPro" id="IPR028624">
    <property type="entry name" value="Tscrpt_elong_fac_GreA/B"/>
</dbReference>
<dbReference type="InterPro" id="IPR022691">
    <property type="entry name" value="Tscrpt_elong_fac_GreA/B_N"/>
</dbReference>
<comment type="similarity">
    <text evidence="1 8 9">Belongs to the GreA/GreB family.</text>
</comment>
<evidence type="ECO:0000256" key="2">
    <source>
        <dbReference type="ARBA" id="ARBA00013729"/>
    </source>
</evidence>
<keyword evidence="3 8" id="KW-0805">Transcription regulation</keyword>
<feature type="domain" description="Transcription elongation factor GreA/GreB C-terminal" evidence="10">
    <location>
        <begin position="80"/>
        <end position="153"/>
    </location>
</feature>
<dbReference type="InterPro" id="IPR036953">
    <property type="entry name" value="GreA/GreB_C_sf"/>
</dbReference>
<evidence type="ECO:0000256" key="9">
    <source>
        <dbReference type="RuleBase" id="RU000556"/>
    </source>
</evidence>
<dbReference type="Pfam" id="PF01272">
    <property type="entry name" value="GreA_GreB"/>
    <property type="match status" value="1"/>
</dbReference>
<dbReference type="GO" id="GO:0070063">
    <property type="term" value="F:RNA polymerase binding"/>
    <property type="evidence" value="ECO:0007669"/>
    <property type="project" value="InterPro"/>
</dbReference>
<dbReference type="Proteomes" id="UP000186670">
    <property type="component" value="Unassembled WGS sequence"/>
</dbReference>
<accession>A0A1F5EKR6</accession>
<organism evidence="12 13">
    <name type="scientific">Candidatus Campbellbacteria bacterium RIFCSPHIGHO2_01_FULL_34_10</name>
    <dbReference type="NCBI Taxonomy" id="1797577"/>
    <lineage>
        <taxon>Bacteria</taxon>
        <taxon>Candidatus Campbelliibacteriota</taxon>
    </lineage>
</organism>
<dbReference type="InterPro" id="IPR036805">
    <property type="entry name" value="Tscrpt_elong_fac_GreA/B_N_sf"/>
</dbReference>
<evidence type="ECO:0000256" key="5">
    <source>
        <dbReference type="ARBA" id="ARBA00023163"/>
    </source>
</evidence>
<dbReference type="PIRSF" id="PIRSF006092">
    <property type="entry name" value="GreA_GreB"/>
    <property type="match status" value="1"/>
</dbReference>
<dbReference type="SUPFAM" id="SSF54534">
    <property type="entry name" value="FKBP-like"/>
    <property type="match status" value="1"/>
</dbReference>
<comment type="caution">
    <text evidence="12">The sequence shown here is derived from an EMBL/GenBank/DDBJ whole genome shotgun (WGS) entry which is preliminary data.</text>
</comment>
<dbReference type="PANTHER" id="PTHR30437:SF4">
    <property type="entry name" value="TRANSCRIPTION ELONGATION FACTOR GREA"/>
    <property type="match status" value="1"/>
</dbReference>
<keyword evidence="4 8" id="KW-0238">DNA-binding</keyword>
<evidence type="ECO:0000259" key="11">
    <source>
        <dbReference type="Pfam" id="PF03449"/>
    </source>
</evidence>
<name>A0A1F5EKR6_9BACT</name>
<keyword evidence="8" id="KW-0175">Coiled coil</keyword>
<dbReference type="InterPro" id="IPR023459">
    <property type="entry name" value="Tscrpt_elong_fac_GreA/B_fam"/>
</dbReference>
<dbReference type="FunFam" id="1.10.287.180:FF:000001">
    <property type="entry name" value="Transcription elongation factor GreA"/>
    <property type="match status" value="1"/>
</dbReference>
<dbReference type="NCBIfam" id="NF001263">
    <property type="entry name" value="PRK00226.1-4"/>
    <property type="match status" value="1"/>
</dbReference>
<evidence type="ECO:0000256" key="6">
    <source>
        <dbReference type="ARBA" id="ARBA00024916"/>
    </source>
</evidence>
<dbReference type="SUPFAM" id="SSF46557">
    <property type="entry name" value="GreA transcript cleavage protein, N-terminal domain"/>
    <property type="match status" value="1"/>
</dbReference>
<keyword evidence="5 8" id="KW-0804">Transcription</keyword>
<evidence type="ECO:0000259" key="10">
    <source>
        <dbReference type="Pfam" id="PF01272"/>
    </source>
</evidence>
<dbReference type="AlphaFoldDB" id="A0A1F5EKR6"/>
<dbReference type="InterPro" id="IPR018151">
    <property type="entry name" value="TF_GreA/GreB_CS"/>
</dbReference>
<sequence length="153" mass="17273">MAKEYLTKERYEELKKELENLTTVRRKEIANELDQAVSLGDLKENAEYHQAREDQANLEQRILQIEMILQDAEVVKGSKKDIAGVGSEVKICKKGEKDCVIYKIVGAEEADMTVRKISSSSPLGMAMLGKKVDDVFTFSAPKGKMEYTIIEIK</sequence>
<dbReference type="GO" id="GO:0003677">
    <property type="term" value="F:DNA binding"/>
    <property type="evidence" value="ECO:0007669"/>
    <property type="project" value="UniProtKB-UniRule"/>
</dbReference>
<gene>
    <name evidence="8" type="primary">greA</name>
    <name evidence="12" type="ORF">A2811_02945</name>
</gene>
<protein>
    <recommendedName>
        <fullName evidence="2 8">Transcription elongation factor GreA</fullName>
    </recommendedName>
    <alternativeName>
        <fullName evidence="7 8">Transcript cleavage factor GreA</fullName>
    </alternativeName>
</protein>
<evidence type="ECO:0000313" key="13">
    <source>
        <dbReference type="Proteomes" id="UP000186670"/>
    </source>
</evidence>
<feature type="domain" description="Transcription elongation factor GreA/GreB N-terminal" evidence="11">
    <location>
        <begin position="5"/>
        <end position="74"/>
    </location>
</feature>